<feature type="active site" evidence="9">
    <location>
        <position position="398"/>
    </location>
</feature>
<dbReference type="Gene3D" id="2.160.20.10">
    <property type="entry name" value="Single-stranded right-handed beta-helix, Pectin lyase-like"/>
    <property type="match status" value="1"/>
</dbReference>
<feature type="signal peptide" evidence="10">
    <location>
        <begin position="1"/>
        <end position="31"/>
    </location>
</feature>
<evidence type="ECO:0000256" key="6">
    <source>
        <dbReference type="ARBA" id="ARBA00022512"/>
    </source>
</evidence>
<dbReference type="GO" id="GO:0042545">
    <property type="term" value="P:cell wall modification"/>
    <property type="evidence" value="ECO:0007669"/>
    <property type="project" value="UniProtKB-UniRule"/>
</dbReference>
<evidence type="ECO:0000313" key="12">
    <source>
        <dbReference type="EMBL" id="ABK24298.1"/>
    </source>
</evidence>
<dbReference type="InterPro" id="IPR033131">
    <property type="entry name" value="Pectinesterase_Asp_AS"/>
</dbReference>
<name>A9NUI7_PICSI</name>
<comment type="catalytic activity">
    <reaction evidence="10">
        <text>[(1-&gt;4)-alpha-D-galacturonosyl methyl ester](n) + n H2O = [(1-&gt;4)-alpha-D-galacturonosyl](n) + n methanol + n H(+)</text>
        <dbReference type="Rhea" id="RHEA:22380"/>
        <dbReference type="Rhea" id="RHEA-COMP:14570"/>
        <dbReference type="Rhea" id="RHEA-COMP:14573"/>
        <dbReference type="ChEBI" id="CHEBI:15377"/>
        <dbReference type="ChEBI" id="CHEBI:15378"/>
        <dbReference type="ChEBI" id="CHEBI:17790"/>
        <dbReference type="ChEBI" id="CHEBI:140522"/>
        <dbReference type="ChEBI" id="CHEBI:140523"/>
        <dbReference type="EC" id="3.1.1.11"/>
    </reaction>
</comment>
<protein>
    <recommendedName>
        <fullName evidence="5 10">Pectinesterase</fullName>
        <ecNumber evidence="5 10">3.1.1.11</ecNumber>
    </recommendedName>
</protein>
<dbReference type="CDD" id="cd15798">
    <property type="entry name" value="PMEI-like_3"/>
    <property type="match status" value="1"/>
</dbReference>
<dbReference type="SUPFAM" id="SSF51126">
    <property type="entry name" value="Pectin lyase-like"/>
    <property type="match status" value="1"/>
</dbReference>
<comment type="subcellular location">
    <subcellularLocation>
        <location evidence="1">Secreted</location>
        <location evidence="1">Cell wall</location>
    </subcellularLocation>
</comment>
<accession>A9NUI7</accession>
<keyword evidence="10" id="KW-0732">Signal</keyword>
<keyword evidence="7 10" id="KW-0378">Hydrolase</keyword>
<organism evidence="12">
    <name type="scientific">Picea sitchensis</name>
    <name type="common">Sitka spruce</name>
    <name type="synonym">Pinus sitchensis</name>
    <dbReference type="NCBI Taxonomy" id="3332"/>
    <lineage>
        <taxon>Eukaryota</taxon>
        <taxon>Viridiplantae</taxon>
        <taxon>Streptophyta</taxon>
        <taxon>Embryophyta</taxon>
        <taxon>Tracheophyta</taxon>
        <taxon>Spermatophyta</taxon>
        <taxon>Pinopsida</taxon>
        <taxon>Pinidae</taxon>
        <taxon>Conifers I</taxon>
        <taxon>Pinales</taxon>
        <taxon>Pinaceae</taxon>
        <taxon>Picea</taxon>
    </lineage>
</organism>
<evidence type="ECO:0000256" key="4">
    <source>
        <dbReference type="ARBA" id="ARBA00007786"/>
    </source>
</evidence>
<dbReference type="GO" id="GO:0045490">
    <property type="term" value="P:pectin catabolic process"/>
    <property type="evidence" value="ECO:0007669"/>
    <property type="project" value="UniProtKB-UniRule"/>
</dbReference>
<evidence type="ECO:0000259" key="11">
    <source>
        <dbReference type="SMART" id="SM00856"/>
    </source>
</evidence>
<evidence type="ECO:0000256" key="1">
    <source>
        <dbReference type="ARBA" id="ARBA00004191"/>
    </source>
</evidence>
<dbReference type="EMBL" id="EF084989">
    <property type="protein sequence ID" value="ABK24298.1"/>
    <property type="molecule type" value="mRNA"/>
</dbReference>
<dbReference type="InterPro" id="IPR006501">
    <property type="entry name" value="Pectinesterase_inhib_dom"/>
</dbReference>
<evidence type="ECO:0000256" key="10">
    <source>
        <dbReference type="RuleBase" id="RU000589"/>
    </source>
</evidence>
<feature type="domain" description="Pectinesterase inhibitor" evidence="11">
    <location>
        <begin position="49"/>
        <end position="198"/>
    </location>
</feature>
<dbReference type="Pfam" id="PF01095">
    <property type="entry name" value="Pectinesterase"/>
    <property type="match status" value="1"/>
</dbReference>
<dbReference type="EC" id="3.1.1.11" evidence="5 10"/>
<dbReference type="PANTHER" id="PTHR31707">
    <property type="entry name" value="PECTINESTERASE"/>
    <property type="match status" value="1"/>
</dbReference>
<evidence type="ECO:0000256" key="9">
    <source>
        <dbReference type="PROSITE-ProRule" id="PRU10040"/>
    </source>
</evidence>
<dbReference type="SUPFAM" id="SSF101148">
    <property type="entry name" value="Plant invertase/pectin methylesterase inhibitor"/>
    <property type="match status" value="1"/>
</dbReference>
<dbReference type="UniPathway" id="UPA00545">
    <property type="reaction ID" value="UER00823"/>
</dbReference>
<dbReference type="Pfam" id="PF04043">
    <property type="entry name" value="PMEI"/>
    <property type="match status" value="1"/>
</dbReference>
<evidence type="ECO:0000256" key="5">
    <source>
        <dbReference type="ARBA" id="ARBA00013229"/>
    </source>
</evidence>
<dbReference type="InterPro" id="IPR012334">
    <property type="entry name" value="Pectin_lyas_fold"/>
</dbReference>
<dbReference type="PROSITE" id="PS00503">
    <property type="entry name" value="PECTINESTERASE_2"/>
    <property type="match status" value="1"/>
</dbReference>
<evidence type="ECO:0000256" key="7">
    <source>
        <dbReference type="ARBA" id="ARBA00022801"/>
    </source>
</evidence>
<dbReference type="GO" id="GO:0004857">
    <property type="term" value="F:enzyme inhibitor activity"/>
    <property type="evidence" value="ECO:0007669"/>
    <property type="project" value="InterPro"/>
</dbReference>
<dbReference type="InterPro" id="IPR035513">
    <property type="entry name" value="Invertase/methylesterase_inhib"/>
</dbReference>
<evidence type="ECO:0000256" key="8">
    <source>
        <dbReference type="ARBA" id="ARBA00023085"/>
    </source>
</evidence>
<dbReference type="SMART" id="SM00856">
    <property type="entry name" value="PMEI"/>
    <property type="match status" value="1"/>
</dbReference>
<dbReference type="InterPro" id="IPR011050">
    <property type="entry name" value="Pectin_lyase_fold/virulence"/>
</dbReference>
<sequence>MGFTMLLRINIVATLLLITILLALCAQFSSANYLSAGSGHKKHLVKKSSASHSIDLACQASQYPDLCKSSLQANSNISENAGAEEIIGAAMVLSSDKTTQSYLHSKQLLNTSDNRNLTGAVKDCLEFLEGSIRYIAKSRTQQLNPRNIKDVKIWMSAALSHQYDCSSALKYVNTTQMVGRSMQELVIVMNFTSNALSMVDALDTYGKDMVIWRPPKTERSSKLSSTADYSHHYNKIWDVLEVDDLVSDVTVSKDESSMSIQQAVNSAPDYSERRFVIRIKAGVYEEIVRIPPTKTNLMFVGDGMDRTVITGSMRVPSLPGVPSTYDSATVAVNADGFLARDIAFENAAGPVSQQAVALRVDSDLSAFYNCALLGHQDTLYTHTLRQFYRNCRIEGTVDFIFGNSAAIFENCLILVRPRQVNASKGSSDAVTAHGRTDPAQPTGFVFHNCTINGTEEYMKEYYSNPKIYKAYLGRPWKMYSRVIFMNSYLGELIVPEGWMPWTGDFALDTLYYGEYQNYGPGAKVSGRVPWSNQIPKINAGKYSINSFIQGDEWLPATIN</sequence>
<proteinExistence type="evidence at transcript level"/>
<dbReference type="GO" id="GO:0030599">
    <property type="term" value="F:pectinesterase activity"/>
    <property type="evidence" value="ECO:0007669"/>
    <property type="project" value="UniProtKB-UniRule"/>
</dbReference>
<evidence type="ECO:0000256" key="2">
    <source>
        <dbReference type="ARBA" id="ARBA00005184"/>
    </source>
</evidence>
<evidence type="ECO:0000256" key="3">
    <source>
        <dbReference type="ARBA" id="ARBA00006027"/>
    </source>
</evidence>
<dbReference type="AlphaFoldDB" id="A9NUI7"/>
<dbReference type="Gene3D" id="1.20.140.40">
    <property type="entry name" value="Invertase/pectin methylesterase inhibitor family protein"/>
    <property type="match status" value="1"/>
</dbReference>
<dbReference type="FunFam" id="2.160.20.10:FF:000029">
    <property type="entry name" value="Pectinesterase 4"/>
    <property type="match status" value="1"/>
</dbReference>
<comment type="similarity">
    <text evidence="4">In the C-terminal section; belongs to the pectinesterase family.</text>
</comment>
<keyword evidence="8 10" id="KW-0063">Aspartyl esterase</keyword>
<comment type="pathway">
    <text evidence="2 10">Glycan metabolism; pectin degradation; 2-dehydro-3-deoxy-D-gluconate from pectin: step 1/5.</text>
</comment>
<reference evidence="12" key="1">
    <citation type="journal article" date="2008" name="BMC Genomics">
        <title>A conifer genomics resource of 200,000 spruce (Picea spp.) ESTs and 6,464 high-quality, sequence-finished full-length cDNAs for Sitka spruce (Picea sitchensis).</title>
        <authorList>
            <person name="Ralph S.G."/>
            <person name="Chun H.J."/>
            <person name="Kolosova N."/>
            <person name="Cooper D."/>
            <person name="Oddy C."/>
            <person name="Ritland C.E."/>
            <person name="Kirkpatrick R."/>
            <person name="Moore R."/>
            <person name="Barber S."/>
            <person name="Holt R.A."/>
            <person name="Jones S.J."/>
            <person name="Marra M.A."/>
            <person name="Douglas C.J."/>
            <person name="Ritland K."/>
            <person name="Bohlmann J."/>
        </authorList>
    </citation>
    <scope>NUCLEOTIDE SEQUENCE</scope>
    <source>
        <tissue evidence="12">Bark</tissue>
    </source>
</reference>
<feature type="chain" id="PRO_5005122146" description="Pectinesterase" evidence="10">
    <location>
        <begin position="32"/>
        <end position="559"/>
    </location>
</feature>
<keyword evidence="6" id="KW-0134">Cell wall</keyword>
<dbReference type="NCBIfam" id="TIGR01614">
    <property type="entry name" value="PME_inhib"/>
    <property type="match status" value="1"/>
</dbReference>
<comment type="similarity">
    <text evidence="3">In the N-terminal section; belongs to the PMEI family.</text>
</comment>
<dbReference type="InterPro" id="IPR000070">
    <property type="entry name" value="Pectinesterase_cat"/>
</dbReference>
<keyword evidence="6" id="KW-0964">Secreted</keyword>